<dbReference type="InterPro" id="IPR018484">
    <property type="entry name" value="FGGY_N"/>
</dbReference>
<dbReference type="Pfam" id="PF00370">
    <property type="entry name" value="FGGY_N"/>
    <property type="match status" value="1"/>
</dbReference>
<comment type="catalytic activity">
    <reaction evidence="5 6">
        <text>D-xylulose + ATP = D-xylulose 5-phosphate + ADP + H(+)</text>
        <dbReference type="Rhea" id="RHEA:10964"/>
        <dbReference type="ChEBI" id="CHEBI:15378"/>
        <dbReference type="ChEBI" id="CHEBI:17140"/>
        <dbReference type="ChEBI" id="CHEBI:30616"/>
        <dbReference type="ChEBI" id="CHEBI:57737"/>
        <dbReference type="ChEBI" id="CHEBI:456216"/>
        <dbReference type="EC" id="2.7.1.17"/>
    </reaction>
</comment>
<dbReference type="OrthoDB" id="1728974at2759"/>
<protein>
    <recommendedName>
        <fullName evidence="6">Xylulose kinase</fullName>
        <ecNumber evidence="6">2.7.1.17</ecNumber>
    </recommendedName>
</protein>
<sequence>MSISTLMLCTVFQRQTREVSNTMSLDSYYLGFDLSTQQLKCLAINQDLKIVHSETVEFEKDLPHYNTKKGVYIHGDTIECPVAMWLEALDLVLSKYREAKFPLNKVMAVSGSCQQHGSVYWSSQAESLLEQLNKKPEKDLLHYVSSVAFARQTAPNWQDHSTAKQCQEFEECIGGPEKMAQLTGSRAHFRFTGPQILKIAQLEPEAYEKTKTISLVSNFLTSILVGHLVELEEADACGMNLYDIRERKFSDELLHLIDSSSKDKTIRQKLMRAPMKNLIAGTICKYFIEKYGFNTNCKVSPMTGDNLATICSLPLRKNDVLVSLGTSTTVLLVTDKYHPSPNYHLFIHPTLPNHYMGMICYCNGSLARERIRDELNKERENNYEKTNDWTLFNQAVLDDSESSENELGVYFPLGEIVPSVKAINKRVIFNPKTGMIEREVAKFKDKRHDAKNIVESQALSCRVRISPLLSDSNASSQQRLNEDTIVKFDYDESPLRDYLNKRPERTFFVGGASKNDAIVKKFAQVIGATKGNFRLETPNSCALGGCYKAMWSLLYDSNKIAVPFDKFLNDNFPWHVMESISDVDNENWDRYNSKIVPLSELEKTLI</sequence>
<evidence type="ECO:0000313" key="10">
    <source>
        <dbReference type="Proteomes" id="UP000501346"/>
    </source>
</evidence>
<comment type="similarity">
    <text evidence="1 6">Belongs to the FGGY kinase family.</text>
</comment>
<dbReference type="Gene3D" id="3.30.420.40">
    <property type="match status" value="2"/>
</dbReference>
<feature type="domain" description="Carbohydrate kinase FGGY N-terminal" evidence="7">
    <location>
        <begin position="156"/>
        <end position="309"/>
    </location>
</feature>
<dbReference type="GO" id="GO:0005997">
    <property type="term" value="P:xylulose metabolic process"/>
    <property type="evidence" value="ECO:0007669"/>
    <property type="project" value="TreeGrafter"/>
</dbReference>
<gene>
    <name evidence="9" type="primary">XKS1_1</name>
    <name evidence="9" type="ORF">GRS66_002009</name>
</gene>
<keyword evidence="4 6" id="KW-0418">Kinase</keyword>
<evidence type="ECO:0000259" key="7">
    <source>
        <dbReference type="Pfam" id="PF00370"/>
    </source>
</evidence>
<evidence type="ECO:0000256" key="4">
    <source>
        <dbReference type="ARBA" id="ARBA00022777"/>
    </source>
</evidence>
<dbReference type="FunFam" id="3.30.420.40:FF:000246">
    <property type="entry name" value="Xks1p"/>
    <property type="match status" value="1"/>
</dbReference>
<keyword evidence="6" id="KW-0067">ATP-binding</keyword>
<name>A0A6C1DT16_SACPS</name>
<evidence type="ECO:0000256" key="6">
    <source>
        <dbReference type="RuleBase" id="RU367058"/>
    </source>
</evidence>
<dbReference type="Pfam" id="PF02782">
    <property type="entry name" value="FGGY_C"/>
    <property type="match status" value="1"/>
</dbReference>
<dbReference type="EMBL" id="CP048988">
    <property type="protein sequence ID" value="QID79717.1"/>
    <property type="molecule type" value="Genomic_DNA"/>
</dbReference>
<evidence type="ECO:0000256" key="5">
    <source>
        <dbReference type="ARBA" id="ARBA00048885"/>
    </source>
</evidence>
<dbReference type="GO" id="GO:0005829">
    <property type="term" value="C:cytosol"/>
    <property type="evidence" value="ECO:0007669"/>
    <property type="project" value="TreeGrafter"/>
</dbReference>
<dbReference type="InterPro" id="IPR042024">
    <property type="entry name" value="D-XK_euk"/>
</dbReference>
<dbReference type="InterPro" id="IPR018485">
    <property type="entry name" value="FGGY_C"/>
</dbReference>
<dbReference type="PANTHER" id="PTHR10196">
    <property type="entry name" value="SUGAR KINASE"/>
    <property type="match status" value="1"/>
</dbReference>
<dbReference type="InterPro" id="IPR043129">
    <property type="entry name" value="ATPase_NBD"/>
</dbReference>
<reference evidence="9 10" key="1">
    <citation type="journal article" date="2019" name="BMC Genomics">
        <title>Chromosome level assembly and comparative genome analysis confirm lager-brewing yeasts originated from a single hybridization.</title>
        <authorList>
            <person name="Salazar A.N."/>
            <person name="Gorter de Vries A.R."/>
            <person name="van den Broek M."/>
            <person name="Brouwers N."/>
            <person name="de la Torre Cortes P."/>
            <person name="Kuijpers N.G.A."/>
            <person name="Daran J.G."/>
            <person name="Abeel T."/>
        </authorList>
    </citation>
    <scope>NUCLEOTIDE SEQUENCE [LARGE SCALE GENOMIC DNA]</scope>
    <source>
        <strain evidence="9 10">CBS 1483</strain>
    </source>
</reference>
<evidence type="ECO:0000256" key="3">
    <source>
        <dbReference type="ARBA" id="ARBA00022679"/>
    </source>
</evidence>
<evidence type="ECO:0000256" key="1">
    <source>
        <dbReference type="ARBA" id="ARBA00009156"/>
    </source>
</evidence>
<dbReference type="GO" id="GO:0042732">
    <property type="term" value="P:D-xylose metabolic process"/>
    <property type="evidence" value="ECO:0007669"/>
    <property type="project" value="UniProtKB-UniRule"/>
</dbReference>
<evidence type="ECO:0000313" key="9">
    <source>
        <dbReference type="EMBL" id="QID79717.1"/>
    </source>
</evidence>
<dbReference type="GO" id="GO:0005524">
    <property type="term" value="F:ATP binding"/>
    <property type="evidence" value="ECO:0007669"/>
    <property type="project" value="UniProtKB-UniRule"/>
</dbReference>
<dbReference type="GO" id="GO:0004856">
    <property type="term" value="F:D-xylulokinase activity"/>
    <property type="evidence" value="ECO:0007669"/>
    <property type="project" value="UniProtKB-UniRule"/>
</dbReference>
<proteinExistence type="inferred from homology"/>
<dbReference type="Proteomes" id="UP000501346">
    <property type="component" value="Chromosome ScVII"/>
</dbReference>
<dbReference type="SUPFAM" id="SSF53067">
    <property type="entry name" value="Actin-like ATPase domain"/>
    <property type="match status" value="2"/>
</dbReference>
<keyword evidence="6" id="KW-0547">Nucleotide-binding</keyword>
<dbReference type="EC" id="2.7.1.17" evidence="6"/>
<keyword evidence="6" id="KW-0119">Carbohydrate metabolism</keyword>
<accession>A0A6C1DT16</accession>
<evidence type="ECO:0000259" key="8">
    <source>
        <dbReference type="Pfam" id="PF02782"/>
    </source>
</evidence>
<comment type="function">
    <text evidence="6">Highly specific D-xylulose kinase which participates in the catabolism of xylose. Xylose is a major component of hemicelluloses such as xylan. Most fungi utilize D-xylose via three enzymatic reactions, xylose reductase (XR), xylitol dehydrogenase (XDH), and xylulokinase, to form xylulose 5-phosphate, which enters pentose phosphate pathway.</text>
</comment>
<dbReference type="AlphaFoldDB" id="A0A6C1DT16"/>
<keyword evidence="10" id="KW-1185">Reference proteome</keyword>
<organism evidence="9 10">
    <name type="scientific">Saccharomyces pastorianus</name>
    <name type="common">Lager yeast</name>
    <name type="synonym">Saccharomyces cerevisiae x Saccharomyces eubayanus</name>
    <dbReference type="NCBI Taxonomy" id="27292"/>
    <lineage>
        <taxon>Eukaryota</taxon>
        <taxon>Fungi</taxon>
        <taxon>Dikarya</taxon>
        <taxon>Ascomycota</taxon>
        <taxon>Saccharomycotina</taxon>
        <taxon>Saccharomycetes</taxon>
        <taxon>Saccharomycetales</taxon>
        <taxon>Saccharomycetaceae</taxon>
        <taxon>Saccharomyces</taxon>
    </lineage>
</organism>
<feature type="domain" description="Carbohydrate kinase FGGY C-terminal" evidence="8">
    <location>
        <begin position="321"/>
        <end position="552"/>
    </location>
</feature>
<dbReference type="PANTHER" id="PTHR10196:SF57">
    <property type="entry name" value="XYLULOSE KINASE"/>
    <property type="match status" value="1"/>
</dbReference>
<keyword evidence="3 6" id="KW-0808">Transferase</keyword>
<keyword evidence="2 6" id="KW-0859">Xylose metabolism</keyword>
<evidence type="ECO:0000256" key="2">
    <source>
        <dbReference type="ARBA" id="ARBA00022629"/>
    </source>
</evidence>
<dbReference type="CDD" id="cd07776">
    <property type="entry name" value="ASKHA_NBD_FGGY_SpXK-like"/>
    <property type="match status" value="1"/>
</dbReference>